<protein>
    <submittedName>
        <fullName evidence="1">Uncharacterized protein</fullName>
    </submittedName>
</protein>
<dbReference type="KEGG" id="pgg:FX982_00846"/>
<dbReference type="AlphaFoldDB" id="A0A6M8M4K4"/>
<evidence type="ECO:0000313" key="1">
    <source>
        <dbReference type="EMBL" id="QKF49919.1"/>
    </source>
</evidence>
<accession>A0A6M8M4K4</accession>
<proteinExistence type="predicted"/>
<reference evidence="2" key="1">
    <citation type="submission" date="2019-12" db="EMBL/GenBank/DDBJ databases">
        <title>Endophytic bacteria associated with Panax ginseng seedlings.</title>
        <authorList>
            <person name="Park J.M."/>
            <person name="Shin R."/>
            <person name="Jo S.H."/>
        </authorList>
    </citation>
    <scope>NUCLEOTIDE SEQUENCE [LARGE SCALE GENOMIC DNA]</scope>
    <source>
        <strain evidence="2">PgKB30</strain>
    </source>
</reference>
<gene>
    <name evidence="1" type="ORF">FX982_00846</name>
</gene>
<dbReference type="EMBL" id="CP053746">
    <property type="protein sequence ID" value="QKF49919.1"/>
    <property type="molecule type" value="Genomic_DNA"/>
</dbReference>
<dbReference type="Proteomes" id="UP000501989">
    <property type="component" value="Chromosome"/>
</dbReference>
<keyword evidence="2" id="KW-1185">Reference proteome</keyword>
<evidence type="ECO:0000313" key="2">
    <source>
        <dbReference type="Proteomes" id="UP000501989"/>
    </source>
</evidence>
<name>A0A6M8M4K4_9PSED</name>
<organism evidence="1 2">
    <name type="scientific">Pseudomonas graminis</name>
    <dbReference type="NCBI Taxonomy" id="158627"/>
    <lineage>
        <taxon>Bacteria</taxon>
        <taxon>Pseudomonadati</taxon>
        <taxon>Pseudomonadota</taxon>
        <taxon>Gammaproteobacteria</taxon>
        <taxon>Pseudomonadales</taxon>
        <taxon>Pseudomonadaceae</taxon>
        <taxon>Pseudomonas</taxon>
    </lineage>
</organism>
<sequence>MGGALDQTGAGIEKLIGLPFQRHPSMGTPIGVHINLTASPDGQNLELIDIESEAFAFNQRSAVAQVFQRGLLGA</sequence>